<comment type="function">
    <text evidence="1">Fluoride channel required for the rapid expulsion of cytoplasmic fluoride.</text>
</comment>
<keyword evidence="5 10" id="KW-1133">Transmembrane helix</keyword>
<reference evidence="11 12" key="1">
    <citation type="journal article" date="2019" name="Nat. Ecol. Evol.">
        <title>Megaphylogeny resolves global patterns of mushroom evolution.</title>
        <authorList>
            <person name="Varga T."/>
            <person name="Krizsan K."/>
            <person name="Foldi C."/>
            <person name="Dima B."/>
            <person name="Sanchez-Garcia M."/>
            <person name="Sanchez-Ramirez S."/>
            <person name="Szollosi G.J."/>
            <person name="Szarkandi J.G."/>
            <person name="Papp V."/>
            <person name="Albert L."/>
            <person name="Andreopoulos W."/>
            <person name="Angelini C."/>
            <person name="Antonin V."/>
            <person name="Barry K.W."/>
            <person name="Bougher N.L."/>
            <person name="Buchanan P."/>
            <person name="Buyck B."/>
            <person name="Bense V."/>
            <person name="Catcheside P."/>
            <person name="Chovatia M."/>
            <person name="Cooper J."/>
            <person name="Damon W."/>
            <person name="Desjardin D."/>
            <person name="Finy P."/>
            <person name="Geml J."/>
            <person name="Haridas S."/>
            <person name="Hughes K."/>
            <person name="Justo A."/>
            <person name="Karasinski D."/>
            <person name="Kautmanova I."/>
            <person name="Kiss B."/>
            <person name="Kocsube S."/>
            <person name="Kotiranta H."/>
            <person name="LaButti K.M."/>
            <person name="Lechner B.E."/>
            <person name="Liimatainen K."/>
            <person name="Lipzen A."/>
            <person name="Lukacs Z."/>
            <person name="Mihaltcheva S."/>
            <person name="Morgado L.N."/>
            <person name="Niskanen T."/>
            <person name="Noordeloos M.E."/>
            <person name="Ohm R.A."/>
            <person name="Ortiz-Santana B."/>
            <person name="Ovrebo C."/>
            <person name="Racz N."/>
            <person name="Riley R."/>
            <person name="Savchenko A."/>
            <person name="Shiryaev A."/>
            <person name="Soop K."/>
            <person name="Spirin V."/>
            <person name="Szebenyi C."/>
            <person name="Tomsovsky M."/>
            <person name="Tulloss R.E."/>
            <person name="Uehling J."/>
            <person name="Grigoriev I.V."/>
            <person name="Vagvolgyi C."/>
            <person name="Papp T."/>
            <person name="Martin F.M."/>
            <person name="Miettinen O."/>
            <person name="Hibbett D.S."/>
            <person name="Nagy L.G."/>
        </authorList>
    </citation>
    <scope>NUCLEOTIDE SEQUENCE [LARGE SCALE GENOMIC DNA]</scope>
    <source>
        <strain evidence="11 12">FP101781</strain>
    </source>
</reference>
<evidence type="ECO:0000256" key="9">
    <source>
        <dbReference type="SAM" id="MobiDB-lite"/>
    </source>
</evidence>
<gene>
    <name evidence="11" type="ORF">FA13DRAFT_1753220</name>
</gene>
<accession>A0A4Y7TQ44</accession>
<dbReference type="PANTHER" id="PTHR28259:SF1">
    <property type="entry name" value="FLUORIDE EXPORT PROTEIN 1-RELATED"/>
    <property type="match status" value="1"/>
</dbReference>
<feature type="transmembrane region" description="Helical" evidence="10">
    <location>
        <begin position="135"/>
        <end position="155"/>
    </location>
</feature>
<evidence type="ECO:0000256" key="6">
    <source>
        <dbReference type="ARBA" id="ARBA00023136"/>
    </source>
</evidence>
<dbReference type="EMBL" id="QPFP01000007">
    <property type="protein sequence ID" value="TEB35659.1"/>
    <property type="molecule type" value="Genomic_DNA"/>
</dbReference>
<dbReference type="GO" id="GO:0005886">
    <property type="term" value="C:plasma membrane"/>
    <property type="evidence" value="ECO:0007669"/>
    <property type="project" value="UniProtKB-SubCell"/>
</dbReference>
<dbReference type="OrthoDB" id="409792at2759"/>
<evidence type="ECO:0000256" key="1">
    <source>
        <dbReference type="ARBA" id="ARBA00002598"/>
    </source>
</evidence>
<feature type="transmembrane region" description="Helical" evidence="10">
    <location>
        <begin position="207"/>
        <end position="239"/>
    </location>
</feature>
<evidence type="ECO:0000256" key="2">
    <source>
        <dbReference type="ARBA" id="ARBA00004651"/>
    </source>
</evidence>
<keyword evidence="6 10" id="KW-0472">Membrane</keyword>
<feature type="compositionally biased region" description="Basic and acidic residues" evidence="9">
    <location>
        <begin position="16"/>
        <end position="33"/>
    </location>
</feature>
<feature type="transmembrane region" description="Helical" evidence="10">
    <location>
        <begin position="167"/>
        <end position="187"/>
    </location>
</feature>
<evidence type="ECO:0000256" key="5">
    <source>
        <dbReference type="ARBA" id="ARBA00022989"/>
    </source>
</evidence>
<dbReference type="InterPro" id="IPR003691">
    <property type="entry name" value="FluC"/>
</dbReference>
<evidence type="ECO:0000256" key="4">
    <source>
        <dbReference type="ARBA" id="ARBA00022692"/>
    </source>
</evidence>
<dbReference type="PANTHER" id="PTHR28259">
    <property type="entry name" value="FLUORIDE EXPORT PROTEIN 1-RELATED"/>
    <property type="match status" value="1"/>
</dbReference>
<sequence>MDPLHVGRNCPDGDEIQSRARQAEDEEKTHEAETIDQPPNEEQVSELARSKSQRSGQLQLPKSDIEAQACQVEEEEQLHEAQLIDRPPDGAQDIRMPKVYRPYDLPILLILAPASILGVLGRLGLVALVTFEGSSVFALGYVNALGCLIMGFGLSMKGPLGEYYGPFYTALTTGFCGSLTTFSGWQFDIFNSWINAGNVHRNGLSDFINGVGISTVTLSLSLGSVSFGYTIGLVVLPYLKFPRFPPRWQRHTASAVCALVYGATIVTYFLLSASFRSEATAAVLFSYPGTLTRYILSIGLNPRFKALPTGTLAANTVGTALLAGFHVLQNLNAPISPYACSVLQGLIDGYCGCLTTVSTFAAEACRYVVVSWVLGQAMMLLILGPSYWTGHASERITCRFQ</sequence>
<evidence type="ECO:0008006" key="13">
    <source>
        <dbReference type="Google" id="ProtNLM"/>
    </source>
</evidence>
<dbReference type="Proteomes" id="UP000298030">
    <property type="component" value="Unassembled WGS sequence"/>
</dbReference>
<comment type="catalytic activity">
    <reaction evidence="8">
        <text>fluoride(in) = fluoride(out)</text>
        <dbReference type="Rhea" id="RHEA:76159"/>
        <dbReference type="ChEBI" id="CHEBI:17051"/>
    </reaction>
    <physiologicalReaction direction="left-to-right" evidence="8">
        <dbReference type="Rhea" id="RHEA:76160"/>
    </physiologicalReaction>
</comment>
<feature type="region of interest" description="Disordered" evidence="9">
    <location>
        <begin position="1"/>
        <end position="63"/>
    </location>
</feature>
<dbReference type="AlphaFoldDB" id="A0A4Y7TQ44"/>
<evidence type="ECO:0000256" key="7">
    <source>
        <dbReference type="ARBA" id="ARBA00035120"/>
    </source>
</evidence>
<feature type="transmembrane region" description="Helical" evidence="10">
    <location>
        <begin position="105"/>
        <end position="129"/>
    </location>
</feature>
<proteinExistence type="inferred from homology"/>
<evidence type="ECO:0000256" key="10">
    <source>
        <dbReference type="SAM" id="Phobius"/>
    </source>
</evidence>
<comment type="subcellular location">
    <subcellularLocation>
        <location evidence="2">Cell membrane</location>
        <topology evidence="2">Multi-pass membrane protein</topology>
    </subcellularLocation>
</comment>
<keyword evidence="3" id="KW-1003">Cell membrane</keyword>
<evidence type="ECO:0000313" key="12">
    <source>
        <dbReference type="Proteomes" id="UP000298030"/>
    </source>
</evidence>
<comment type="similarity">
    <text evidence="7">Belongs to the fluoride channel Fluc/FEX (TC 1.A.43) family.</text>
</comment>
<name>A0A4Y7TQ44_COPMI</name>
<keyword evidence="12" id="KW-1185">Reference proteome</keyword>
<evidence type="ECO:0000313" key="11">
    <source>
        <dbReference type="EMBL" id="TEB35659.1"/>
    </source>
</evidence>
<protein>
    <recommendedName>
        <fullName evidence="13">CRCB-domain-containing protein</fullName>
    </recommendedName>
</protein>
<dbReference type="STRING" id="71717.A0A4Y7TQ44"/>
<comment type="caution">
    <text evidence="11">The sequence shown here is derived from an EMBL/GenBank/DDBJ whole genome shotgun (WGS) entry which is preliminary data.</text>
</comment>
<evidence type="ECO:0000256" key="3">
    <source>
        <dbReference type="ARBA" id="ARBA00022475"/>
    </source>
</evidence>
<keyword evidence="4 10" id="KW-0812">Transmembrane</keyword>
<dbReference type="GO" id="GO:1903425">
    <property type="term" value="F:fluoride transmembrane transporter activity"/>
    <property type="evidence" value="ECO:0007669"/>
    <property type="project" value="TreeGrafter"/>
</dbReference>
<feature type="transmembrane region" description="Helical" evidence="10">
    <location>
        <begin position="251"/>
        <end position="271"/>
    </location>
</feature>
<evidence type="ECO:0000256" key="8">
    <source>
        <dbReference type="ARBA" id="ARBA00035585"/>
    </source>
</evidence>
<organism evidence="11 12">
    <name type="scientific">Coprinellus micaceus</name>
    <name type="common">Glistening ink-cap mushroom</name>
    <name type="synonym">Coprinus micaceus</name>
    <dbReference type="NCBI Taxonomy" id="71717"/>
    <lineage>
        <taxon>Eukaryota</taxon>
        <taxon>Fungi</taxon>
        <taxon>Dikarya</taxon>
        <taxon>Basidiomycota</taxon>
        <taxon>Agaricomycotina</taxon>
        <taxon>Agaricomycetes</taxon>
        <taxon>Agaricomycetidae</taxon>
        <taxon>Agaricales</taxon>
        <taxon>Agaricineae</taxon>
        <taxon>Psathyrellaceae</taxon>
        <taxon>Coprinellus</taxon>
    </lineage>
</organism>
<dbReference type="Pfam" id="PF02537">
    <property type="entry name" value="CRCB"/>
    <property type="match status" value="2"/>
</dbReference>